<dbReference type="EMBL" id="PIOC01000032">
    <property type="protein sequence ID" value="RDW15836.1"/>
    <property type="molecule type" value="Genomic_DNA"/>
</dbReference>
<accession>A0A3D8PIC0</accession>
<name>A0A3D8PIC0_9BACI</name>
<keyword evidence="3" id="KW-1185">Reference proteome</keyword>
<feature type="compositionally biased region" description="Basic and acidic residues" evidence="1">
    <location>
        <begin position="1"/>
        <end position="11"/>
    </location>
</feature>
<reference evidence="3" key="1">
    <citation type="submission" date="2017-11" db="EMBL/GenBank/DDBJ databases">
        <authorList>
            <person name="Zhu W."/>
        </authorList>
    </citation>
    <scope>NUCLEOTIDE SEQUENCE [LARGE SCALE GENOMIC DNA]</scope>
    <source>
        <strain evidence="3">CAU 1183</strain>
    </source>
</reference>
<organism evidence="2 3">
    <name type="scientific">Oceanobacillus arenosus</name>
    <dbReference type="NCBI Taxonomy" id="1229153"/>
    <lineage>
        <taxon>Bacteria</taxon>
        <taxon>Bacillati</taxon>
        <taxon>Bacillota</taxon>
        <taxon>Bacilli</taxon>
        <taxon>Bacillales</taxon>
        <taxon>Bacillaceae</taxon>
        <taxon>Oceanobacillus</taxon>
    </lineage>
</organism>
<evidence type="ECO:0000256" key="1">
    <source>
        <dbReference type="SAM" id="MobiDB-lite"/>
    </source>
</evidence>
<gene>
    <name evidence="2" type="ORF">CWR48_19115</name>
</gene>
<dbReference type="AlphaFoldDB" id="A0A3D8PIC0"/>
<dbReference type="OrthoDB" id="2453115at2"/>
<proteinExistence type="predicted"/>
<evidence type="ECO:0000313" key="2">
    <source>
        <dbReference type="EMBL" id="RDW15836.1"/>
    </source>
</evidence>
<evidence type="ECO:0000313" key="3">
    <source>
        <dbReference type="Proteomes" id="UP000257143"/>
    </source>
</evidence>
<protein>
    <submittedName>
        <fullName evidence="2">Uncharacterized protein</fullName>
    </submittedName>
</protein>
<sequence>MSNEDQTKKPSEMNPDELPDVRAFEDEFTRGFLQSTEESRPGYYPFLSGTGKYVMDFPAGGVVGEDSYAIKEEDYEGLSIGVDNDNGTGSYFKLNYDSLDEKGQEDTILDMINHQFNGELEFDKFTSGNSTLYLSYFEDDETYYGYAGFLQNEVANGGIRIIYETECIGGKEACEGINAENKDIMKQLIESIHFTLESNESDRAFNE</sequence>
<comment type="caution">
    <text evidence="2">The sequence shown here is derived from an EMBL/GenBank/DDBJ whole genome shotgun (WGS) entry which is preliminary data.</text>
</comment>
<feature type="region of interest" description="Disordered" evidence="1">
    <location>
        <begin position="1"/>
        <end position="21"/>
    </location>
</feature>
<dbReference type="RefSeq" id="WP_115774890.1">
    <property type="nucleotide sequence ID" value="NZ_PIOC01000032.1"/>
</dbReference>
<dbReference type="Proteomes" id="UP000257143">
    <property type="component" value="Unassembled WGS sequence"/>
</dbReference>